<keyword evidence="3" id="KW-1185">Reference proteome</keyword>
<organism evidence="2 3">
    <name type="scientific">Halapricum desulfuricans</name>
    <dbReference type="NCBI Taxonomy" id="2841257"/>
    <lineage>
        <taxon>Archaea</taxon>
        <taxon>Methanobacteriati</taxon>
        <taxon>Methanobacteriota</taxon>
        <taxon>Stenosarchaea group</taxon>
        <taxon>Halobacteria</taxon>
        <taxon>Halobacteriales</taxon>
        <taxon>Haloarculaceae</taxon>
        <taxon>Halapricum</taxon>
    </lineage>
</organism>
<gene>
    <name evidence="2" type="ORF">HSEST_0731</name>
</gene>
<dbReference type="EMBL" id="CP064791">
    <property type="protein sequence ID" value="QSG14276.1"/>
    <property type="molecule type" value="Genomic_DNA"/>
</dbReference>
<dbReference type="RefSeq" id="WP_229122219.1">
    <property type="nucleotide sequence ID" value="NZ_CP064791.1"/>
</dbReference>
<proteinExistence type="predicted"/>
<reference evidence="2 3" key="1">
    <citation type="submission" date="2020-11" db="EMBL/GenBank/DDBJ databases">
        <title>Carbohydrate-dependent, anaerobic sulfur respiration: A novel catabolism in halophilic archaea.</title>
        <authorList>
            <person name="Sorokin D.Y."/>
            <person name="Messina E."/>
            <person name="Smedile F."/>
            <person name="La Cono V."/>
            <person name="Hallsworth J.E."/>
            <person name="Yakimov M.M."/>
        </authorList>
    </citation>
    <scope>NUCLEOTIDE SEQUENCE [LARGE SCALE GENOMIC DNA]</scope>
    <source>
        <strain evidence="2 3">HSR-Est</strain>
    </source>
</reference>
<dbReference type="AlphaFoldDB" id="A0A897NVX3"/>
<name>A0A897NVX3_9EURY</name>
<protein>
    <submittedName>
        <fullName evidence="2">Uncharacterized protein</fullName>
    </submittedName>
</protein>
<evidence type="ECO:0000313" key="2">
    <source>
        <dbReference type="EMBL" id="QSG14276.1"/>
    </source>
</evidence>
<sequence length="56" mass="6360">MSTNPQPPQHRTEPTPTEPTPTMRRPASRTAPRTFEPTQTGELPPMFETEATLQER</sequence>
<evidence type="ECO:0000313" key="3">
    <source>
        <dbReference type="Proteomes" id="UP000663292"/>
    </source>
</evidence>
<dbReference type="GeneID" id="68857371"/>
<evidence type="ECO:0000256" key="1">
    <source>
        <dbReference type="SAM" id="MobiDB-lite"/>
    </source>
</evidence>
<accession>A0A897NVX3</accession>
<dbReference type="Proteomes" id="UP000663292">
    <property type="component" value="Chromosome"/>
</dbReference>
<feature type="region of interest" description="Disordered" evidence="1">
    <location>
        <begin position="1"/>
        <end position="56"/>
    </location>
</feature>